<proteinExistence type="predicted"/>
<dbReference type="EMBL" id="JAMRYM010000003">
    <property type="protein sequence ID" value="MCM6761187.1"/>
    <property type="molecule type" value="Genomic_DNA"/>
</dbReference>
<sequence length="165" mass="17018">MTFAVLLTQAAARSASLIRMTQRRTGRGTPLVAAAAIALSVNGCTDITSDSAGSCSPKVIELQESSLHPTGVVHFSADFIWETCEDTGGTSRAASDVTVTITPSASGEEILLGRPTPKGERSTVDASFDLPANLQTGPAVLALRTHSGDPIDVELPIEITSAPAT</sequence>
<comment type="caution">
    <text evidence="1">The sequence shown here is derived from an EMBL/GenBank/DDBJ whole genome shotgun (WGS) entry which is preliminary data.</text>
</comment>
<dbReference type="AlphaFoldDB" id="A0A9X2IRQ7"/>
<dbReference type="RefSeq" id="WP_159910494.1">
    <property type="nucleotide sequence ID" value="NZ_JAMRYM010000003.1"/>
</dbReference>
<name>A0A9X2IRQ7_9MICO</name>
<keyword evidence="2" id="KW-1185">Reference proteome</keyword>
<accession>A0A9X2IRQ7</accession>
<gene>
    <name evidence="1" type="ORF">NB037_02030</name>
</gene>
<protein>
    <submittedName>
        <fullName evidence="1">Uncharacterized protein</fullName>
    </submittedName>
</protein>
<dbReference type="Proteomes" id="UP001155240">
    <property type="component" value="Unassembled WGS sequence"/>
</dbReference>
<evidence type="ECO:0000313" key="2">
    <source>
        <dbReference type="Proteomes" id="UP001155240"/>
    </source>
</evidence>
<organism evidence="1 2">
    <name type="scientific">Rathayibacter rubneri</name>
    <dbReference type="NCBI Taxonomy" id="2950106"/>
    <lineage>
        <taxon>Bacteria</taxon>
        <taxon>Bacillati</taxon>
        <taxon>Actinomycetota</taxon>
        <taxon>Actinomycetes</taxon>
        <taxon>Micrococcales</taxon>
        <taxon>Microbacteriaceae</taxon>
        <taxon>Rathayibacter</taxon>
    </lineage>
</organism>
<evidence type="ECO:0000313" key="1">
    <source>
        <dbReference type="EMBL" id="MCM6761187.1"/>
    </source>
</evidence>
<reference evidence="1" key="1">
    <citation type="submission" date="2022-06" db="EMBL/GenBank/DDBJ databases">
        <title>Whole genome shotgun sequencing (WGS) of Rathayibacter sp. ZW T2_19, isolated from stored onions (Allium cepa).</title>
        <authorList>
            <person name="Stoll D.A."/>
            <person name="Huch M."/>
        </authorList>
    </citation>
    <scope>NUCLEOTIDE SEQUENCE</scope>
    <source>
        <strain evidence="1">ZW T2_19</strain>
    </source>
</reference>